<dbReference type="Proteomes" id="UP000176741">
    <property type="component" value="Unassembled WGS sequence"/>
</dbReference>
<sequence length="459" mass="51029">MKETKGVYIPCAHFYQPQRRLYHSEFVDFNTDPKGVNWTEIINDKCYSQLASKGLFGSELSYDIFGILRMQLQEIDAKTASTIRRGSKDSKIGDPFIHPILPHLNNDDKRIVIGSGLRALEKEGVHPKVFWAPESALDEKTLEVLIDFGYKAVLLDPKQLKQEDGSPSDNKFTRLLLKSGSEIIAIPYDRKVSNKLAFGDLSNADAFTRTHILPSLSTTPSGILVTQVDGETFGGHKKFADQFLEYLLKISLGNHDVNQLPINKLLSILEKNKLAKGKLIENSAWSCSHNLSRWSTGCGCTENGSWKNAFYDVHSRLNQKISDIVTESFNGQKGLVEELVVENFEDLLKNPGGNSSSPQTNLLSARVDAICSRQSCSTFFESSSTSGWISIGLSLEAIQHLKDAGLTKEGSRLLDYYLSGLRKVADPKSEAPIQVARRALKDERPQSTIVSLKTGLSRF</sequence>
<dbReference type="GO" id="GO:0005975">
    <property type="term" value="P:carbohydrate metabolic process"/>
    <property type="evidence" value="ECO:0007669"/>
    <property type="project" value="InterPro"/>
</dbReference>
<accession>A0A1F7XWY4</accession>
<comment type="similarity">
    <text evidence="1">Belongs to the glycosyl hydrolase 57 family.</text>
</comment>
<dbReference type="Gene3D" id="3.20.110.20">
    <property type="match status" value="1"/>
</dbReference>
<proteinExistence type="inferred from homology"/>
<evidence type="ECO:0000259" key="3">
    <source>
        <dbReference type="Pfam" id="PF03065"/>
    </source>
</evidence>
<evidence type="ECO:0000313" key="5">
    <source>
        <dbReference type="Proteomes" id="UP000176741"/>
    </source>
</evidence>
<feature type="domain" description="Glycoside hydrolase family 57 N-terminal" evidence="3">
    <location>
        <begin position="45"/>
        <end position="256"/>
    </location>
</feature>
<dbReference type="PANTHER" id="PTHR36306">
    <property type="entry name" value="ALPHA-AMYLASE-RELATED-RELATED"/>
    <property type="match status" value="1"/>
</dbReference>
<dbReference type="PANTHER" id="PTHR36306:SF3">
    <property type="entry name" value="GLYCOSIDE HYDROLASE FAMILY 57"/>
    <property type="match status" value="1"/>
</dbReference>
<evidence type="ECO:0000256" key="1">
    <source>
        <dbReference type="ARBA" id="ARBA00006821"/>
    </source>
</evidence>
<dbReference type="SUPFAM" id="SSF88713">
    <property type="entry name" value="Glycoside hydrolase/deacetylase"/>
    <property type="match status" value="1"/>
</dbReference>
<dbReference type="InterPro" id="IPR011330">
    <property type="entry name" value="Glyco_hydro/deAcase_b/a-brl"/>
</dbReference>
<organism evidence="4 5">
    <name type="scientific">Candidatus Woesebacteria bacterium RIFCSPHIGHO2_01_FULL_38_26b</name>
    <dbReference type="NCBI Taxonomy" id="1802491"/>
    <lineage>
        <taxon>Bacteria</taxon>
        <taxon>Candidatus Woeseibacteriota</taxon>
    </lineage>
</organism>
<evidence type="ECO:0000256" key="2">
    <source>
        <dbReference type="ARBA" id="ARBA00023277"/>
    </source>
</evidence>
<protein>
    <recommendedName>
        <fullName evidence="3">Glycoside hydrolase family 57 N-terminal domain-containing protein</fullName>
    </recommendedName>
</protein>
<dbReference type="Pfam" id="PF03065">
    <property type="entry name" value="Glyco_hydro_57"/>
    <property type="match status" value="1"/>
</dbReference>
<evidence type="ECO:0000313" key="4">
    <source>
        <dbReference type="EMBL" id="OGM19536.1"/>
    </source>
</evidence>
<gene>
    <name evidence="4" type="ORF">A2771_02075</name>
</gene>
<comment type="caution">
    <text evidence="4">The sequence shown here is derived from an EMBL/GenBank/DDBJ whole genome shotgun (WGS) entry which is preliminary data.</text>
</comment>
<dbReference type="GO" id="GO:0003824">
    <property type="term" value="F:catalytic activity"/>
    <property type="evidence" value="ECO:0007669"/>
    <property type="project" value="InterPro"/>
</dbReference>
<reference evidence="4 5" key="1">
    <citation type="journal article" date="2016" name="Nat. Commun.">
        <title>Thousands of microbial genomes shed light on interconnected biogeochemical processes in an aquifer system.</title>
        <authorList>
            <person name="Anantharaman K."/>
            <person name="Brown C.T."/>
            <person name="Hug L.A."/>
            <person name="Sharon I."/>
            <person name="Castelle C.J."/>
            <person name="Probst A.J."/>
            <person name="Thomas B.C."/>
            <person name="Singh A."/>
            <person name="Wilkins M.J."/>
            <person name="Karaoz U."/>
            <person name="Brodie E.L."/>
            <person name="Williams K.H."/>
            <person name="Hubbard S.S."/>
            <person name="Banfield J.F."/>
        </authorList>
    </citation>
    <scope>NUCLEOTIDE SEQUENCE [LARGE SCALE GENOMIC DNA]</scope>
</reference>
<name>A0A1F7XWY4_9BACT</name>
<dbReference type="EMBL" id="MGGD01000065">
    <property type="protein sequence ID" value="OGM19536.1"/>
    <property type="molecule type" value="Genomic_DNA"/>
</dbReference>
<keyword evidence="2" id="KW-0119">Carbohydrate metabolism</keyword>
<dbReference type="AlphaFoldDB" id="A0A1F7XWY4"/>
<dbReference type="InterPro" id="IPR004300">
    <property type="entry name" value="Glyco_hydro_57_N"/>
</dbReference>
<dbReference type="InterPro" id="IPR052046">
    <property type="entry name" value="GH57_Enzymes"/>
</dbReference>